<organism evidence="1 2">
    <name type="scientific">Candidatus Ornithocaccomicrobium faecavium</name>
    <dbReference type="NCBI Taxonomy" id="2840890"/>
    <lineage>
        <taxon>Bacteria</taxon>
        <taxon>Bacillati</taxon>
        <taxon>Bacillota</taxon>
        <taxon>Clostridia</taxon>
        <taxon>Candidatus Ornithocaccomicrobium</taxon>
    </lineage>
</organism>
<evidence type="ECO:0000313" key="1">
    <source>
        <dbReference type="EMBL" id="HIV28178.1"/>
    </source>
</evidence>
<dbReference type="Proteomes" id="UP000886884">
    <property type="component" value="Unassembled WGS sequence"/>
</dbReference>
<proteinExistence type="predicted"/>
<dbReference type="SUPFAM" id="SSF51445">
    <property type="entry name" value="(Trans)glycosidases"/>
    <property type="match status" value="1"/>
</dbReference>
<comment type="caution">
    <text evidence="1">The sequence shown here is derived from an EMBL/GenBank/DDBJ whole genome shotgun (WGS) entry which is preliminary data.</text>
</comment>
<dbReference type="EMBL" id="DVOT01000169">
    <property type="protein sequence ID" value="HIV28178.1"/>
    <property type="molecule type" value="Genomic_DNA"/>
</dbReference>
<protein>
    <recommendedName>
        <fullName evidence="3">Glycosyl hydrolase-like 10 domain-containing protein</fullName>
    </recommendedName>
</protein>
<dbReference type="AlphaFoldDB" id="A0A9D1P9K5"/>
<accession>A0A9D1P9K5</accession>
<sequence length="537" mass="60942">MPFPLTEEHYRAANRIRRTILHYDARTVATECGGLKAPEGMSLLEAYSQRLWEYVDRVIGQLDSIHWDACFSDQVAFCHSSSLPKDNAPVFQQLWEEGVDLYQEYIAGCRKRGLECVLSHRISGPDVGNVDTLKLTHPEYYLKDWTLLSNFAVPAMRQHKLDMLRDIMQRYDFDGYEIDFCRHTPFLEPERQWELREHVTAFLRELRKITLEAEANWGHPILLSARVPECAEGCRKDGLDLAIWAEEQLVDTLTIGSRGEVDIESIRKATKSAIKLFPCFDAHHQTDAYADPPAEVLRAVFANWWAQGADGIVMFNLYACSWETYRKTAAQSFREHAHALEQILPVAGDEALLAFLDKTYVVERRGGYPWQNGYANTNGDRQLPRVLPNNHAAVDISLTVWDPVAHRAGRIETLELSLVLYGLLPDDGVDIALNGVPIQGAMDRRWKDPQLRPLEKELVSGYHTEHLPSPEALSPADGAIDNTALLARVVCQIEPGQVVRGRNIVRIALRRGARYPNLAVAELEKIELAVRYRPSLD</sequence>
<dbReference type="InterPro" id="IPR017853">
    <property type="entry name" value="GH"/>
</dbReference>
<gene>
    <name evidence="1" type="ORF">IAA64_09415</name>
</gene>
<reference evidence="1" key="2">
    <citation type="journal article" date="2021" name="PeerJ">
        <title>Extensive microbial diversity within the chicken gut microbiome revealed by metagenomics and culture.</title>
        <authorList>
            <person name="Gilroy R."/>
            <person name="Ravi A."/>
            <person name="Getino M."/>
            <person name="Pursley I."/>
            <person name="Horton D.L."/>
            <person name="Alikhan N.F."/>
            <person name="Baker D."/>
            <person name="Gharbi K."/>
            <person name="Hall N."/>
            <person name="Watson M."/>
            <person name="Adriaenssens E.M."/>
            <person name="Foster-Nyarko E."/>
            <person name="Jarju S."/>
            <person name="Secka A."/>
            <person name="Antonio M."/>
            <person name="Oren A."/>
            <person name="Chaudhuri R.R."/>
            <person name="La Ragione R."/>
            <person name="Hildebrand F."/>
            <person name="Pallen M.J."/>
        </authorList>
    </citation>
    <scope>NUCLEOTIDE SEQUENCE</scope>
    <source>
        <strain evidence="1">CHK183-6373</strain>
    </source>
</reference>
<evidence type="ECO:0008006" key="3">
    <source>
        <dbReference type="Google" id="ProtNLM"/>
    </source>
</evidence>
<name>A0A9D1P9K5_9FIRM</name>
<reference evidence="1" key="1">
    <citation type="submission" date="2020-10" db="EMBL/GenBank/DDBJ databases">
        <authorList>
            <person name="Gilroy R."/>
        </authorList>
    </citation>
    <scope>NUCLEOTIDE SEQUENCE</scope>
    <source>
        <strain evidence="1">CHK183-6373</strain>
    </source>
</reference>
<evidence type="ECO:0000313" key="2">
    <source>
        <dbReference type="Proteomes" id="UP000886884"/>
    </source>
</evidence>